<evidence type="ECO:0000313" key="2">
    <source>
        <dbReference type="Proteomes" id="UP000199239"/>
    </source>
</evidence>
<evidence type="ECO:0000313" key="1">
    <source>
        <dbReference type="EMBL" id="SFS68015.1"/>
    </source>
</evidence>
<proteinExistence type="predicted"/>
<gene>
    <name evidence="1" type="ORF">SAMN04488040_1485</name>
</gene>
<dbReference type="OrthoDB" id="7872003at2"/>
<dbReference type="AlphaFoldDB" id="A0A1I6RTH6"/>
<dbReference type="RefSeq" id="WP_093915708.1">
    <property type="nucleotide sequence ID" value="NZ_FPAJ01000002.1"/>
</dbReference>
<name>A0A1I6RTH6_9RHOB</name>
<dbReference type="EMBL" id="FPAJ01000002">
    <property type="protein sequence ID" value="SFS68015.1"/>
    <property type="molecule type" value="Genomic_DNA"/>
</dbReference>
<protein>
    <submittedName>
        <fullName evidence="1">Uncharacterized protein</fullName>
    </submittedName>
</protein>
<keyword evidence="2" id="KW-1185">Reference proteome</keyword>
<reference evidence="2" key="1">
    <citation type="submission" date="2016-10" db="EMBL/GenBank/DDBJ databases">
        <authorList>
            <person name="Varghese N."/>
            <person name="Submissions S."/>
        </authorList>
    </citation>
    <scope>NUCLEOTIDE SEQUENCE [LARGE SCALE GENOMIC DNA]</scope>
    <source>
        <strain evidence="2">DSM 23422</strain>
    </source>
</reference>
<organism evidence="1 2">
    <name type="scientific">Sulfitobacter marinus</name>
    <dbReference type="NCBI Taxonomy" id="394264"/>
    <lineage>
        <taxon>Bacteria</taxon>
        <taxon>Pseudomonadati</taxon>
        <taxon>Pseudomonadota</taxon>
        <taxon>Alphaproteobacteria</taxon>
        <taxon>Rhodobacterales</taxon>
        <taxon>Roseobacteraceae</taxon>
        <taxon>Sulfitobacter</taxon>
    </lineage>
</organism>
<sequence length="94" mass="10489">MSDWPEVQTCFVLPSGVATLPFEGGAITCRVTLGHINAPDTGLLEEMQSKAEPVPWRNTQIRDEAIAAIETRNDLGEDKRAKLLAHVRQTPWYE</sequence>
<dbReference type="STRING" id="394264.SAMN04488040_1485"/>
<dbReference type="Proteomes" id="UP000199239">
    <property type="component" value="Unassembled WGS sequence"/>
</dbReference>
<accession>A0A1I6RTH6</accession>